<dbReference type="Proteomes" id="UP000535937">
    <property type="component" value="Unassembled WGS sequence"/>
</dbReference>
<protein>
    <recommendedName>
        <fullName evidence="2">Glucose/Sorbosone dehydrogenase domain-containing protein</fullName>
    </recommendedName>
</protein>
<dbReference type="EMBL" id="JACHWZ010000001">
    <property type="protein sequence ID" value="MBB3059478.1"/>
    <property type="molecule type" value="Genomic_DNA"/>
</dbReference>
<dbReference type="AlphaFoldDB" id="A0A7W4W8A1"/>
<organism evidence="3 4">
    <name type="scientific">Microbulbifer rhizosphaerae</name>
    <dbReference type="NCBI Taxonomy" id="1562603"/>
    <lineage>
        <taxon>Bacteria</taxon>
        <taxon>Pseudomonadati</taxon>
        <taxon>Pseudomonadota</taxon>
        <taxon>Gammaproteobacteria</taxon>
        <taxon>Cellvibrionales</taxon>
        <taxon>Microbulbiferaceae</taxon>
        <taxon>Microbulbifer</taxon>
    </lineage>
</organism>
<dbReference type="InterPro" id="IPR011042">
    <property type="entry name" value="6-blade_b-propeller_TolB-like"/>
</dbReference>
<accession>A0A7W4W8A1</accession>
<comment type="caution">
    <text evidence="3">The sequence shown here is derived from an EMBL/GenBank/DDBJ whole genome shotgun (WGS) entry which is preliminary data.</text>
</comment>
<evidence type="ECO:0000256" key="1">
    <source>
        <dbReference type="SAM" id="SignalP"/>
    </source>
</evidence>
<sequence>MDLSSKWIIGLLFGLCATASTANYQPLPETCDGLPKLPIGTAPGTCLGLMVSAESGAAFIKPRKALEIPDGNRILVTDMGGWGAGKGILWLLEFEDNRYRNLRKASRLATGLNLPHDIKSGPGGYFYLGEADRIVRFRIAGDQITAQETVIEGLPFAPGKHLHPLTSFVFLPDNDLLVNAGSKSDDCGLTRDRPQCNEIDSVGLRRYHYLSEEQRWDGNFELYASGLRNSMALVVHSSGTILQAENSTDRKDAEEPYEEINIIREGGFYGWPYCFNRKLDTGFIPDGCSQADYIEPYSLMPPHVAPLDMLYYSGDRLPIPKGSLLMSWHGYRVIGHRLVSYPTTAEGLPILDKNPVFNRDPIPPARDFTRHIFSPKGGSAGDAQHREIVSHWNPVQGLRPEGAPVGLLQLKDGSLLIVDDKNKALLRLSNGEAYREHGRKYQTADIDGIRFEGGTRRLLLEHCSGCHTELSGNPGELLNRQNGWLREEDGRTLLEHRLTAPSGFMPPTGRLAESEIGTILQAL</sequence>
<dbReference type="InterPro" id="IPR011041">
    <property type="entry name" value="Quinoprot_gluc/sorb_DH_b-prop"/>
</dbReference>
<evidence type="ECO:0000313" key="4">
    <source>
        <dbReference type="Proteomes" id="UP000535937"/>
    </source>
</evidence>
<feature type="chain" id="PRO_5031205817" description="Glucose/Sorbosone dehydrogenase domain-containing protein" evidence="1">
    <location>
        <begin position="23"/>
        <end position="523"/>
    </location>
</feature>
<feature type="signal peptide" evidence="1">
    <location>
        <begin position="1"/>
        <end position="22"/>
    </location>
</feature>
<name>A0A7W4W8A1_9GAMM</name>
<evidence type="ECO:0000313" key="3">
    <source>
        <dbReference type="EMBL" id="MBB3059478.1"/>
    </source>
</evidence>
<proteinExistence type="predicted"/>
<dbReference type="RefSeq" id="WP_183455891.1">
    <property type="nucleotide sequence ID" value="NZ_JACHWZ010000001.1"/>
</dbReference>
<keyword evidence="1" id="KW-0732">Signal</keyword>
<dbReference type="Pfam" id="PF07995">
    <property type="entry name" value="GSDH"/>
    <property type="match status" value="1"/>
</dbReference>
<dbReference type="SUPFAM" id="SSF50952">
    <property type="entry name" value="Soluble quinoprotein glucose dehydrogenase"/>
    <property type="match status" value="1"/>
</dbReference>
<dbReference type="InterPro" id="IPR012938">
    <property type="entry name" value="Glc/Sorbosone_DH"/>
</dbReference>
<keyword evidence="4" id="KW-1185">Reference proteome</keyword>
<evidence type="ECO:0000259" key="2">
    <source>
        <dbReference type="Pfam" id="PF07995"/>
    </source>
</evidence>
<dbReference type="Gene3D" id="2.120.10.30">
    <property type="entry name" value="TolB, C-terminal domain"/>
    <property type="match status" value="1"/>
</dbReference>
<gene>
    <name evidence="3" type="ORF">FHS09_000279</name>
</gene>
<reference evidence="3 4" key="1">
    <citation type="submission" date="2020-08" db="EMBL/GenBank/DDBJ databases">
        <title>Genomic Encyclopedia of Type Strains, Phase III (KMG-III): the genomes of soil and plant-associated and newly described type strains.</title>
        <authorList>
            <person name="Whitman W."/>
        </authorList>
    </citation>
    <scope>NUCLEOTIDE SEQUENCE [LARGE SCALE GENOMIC DNA]</scope>
    <source>
        <strain evidence="3 4">CECT 8799</strain>
    </source>
</reference>
<feature type="domain" description="Glucose/Sorbosone dehydrogenase" evidence="2">
    <location>
        <begin position="131"/>
        <end position="326"/>
    </location>
</feature>